<evidence type="ECO:0000256" key="8">
    <source>
        <dbReference type="ARBA" id="ARBA00023326"/>
    </source>
</evidence>
<evidence type="ECO:0000256" key="1">
    <source>
        <dbReference type="ARBA" id="ARBA00000966"/>
    </source>
</evidence>
<keyword evidence="4 9" id="KW-0136">Cellulose degradation</keyword>
<comment type="caution">
    <text evidence="11">The sequence shown here is derived from an EMBL/GenBank/DDBJ whole genome shotgun (WGS) entry which is preliminary data.</text>
</comment>
<keyword evidence="12" id="KW-1185">Reference proteome</keyword>
<dbReference type="GO" id="GO:0008810">
    <property type="term" value="F:cellulase activity"/>
    <property type="evidence" value="ECO:0007669"/>
    <property type="project" value="UniProtKB-EC"/>
</dbReference>
<keyword evidence="10" id="KW-0732">Signal</keyword>
<keyword evidence="3 9" id="KW-0378">Hydrolase</keyword>
<evidence type="ECO:0000313" key="11">
    <source>
        <dbReference type="EMBL" id="TVY78471.1"/>
    </source>
</evidence>
<sequence length="449" mass="47360">MAPSPVFSLAASLLVASVSAQQPGAYTPEVHPSLSSQKCTTSGGCVTVNTSVVLDANYRWLHNVGGYQNCVAQTFNASICPDAESCSKECALEGVDYASYGIQTSGDALTLNLFKTENNVTSMSSPRVYLLENETTYDMFSLLNQEIAFDVDLSQVPCGINGALYLSEMDPTGNEGPLNPAGAKYGTGYCDAQCPTQNYINGVANFNGTLGACCSEMDLWEANNAATAFTPHPCNTTGVYACEEPLCGDANKYGGVCDKDGCDFNAYRNGAPDFYGPGLTVDTTKKFSVITQFLTSNNQSTGTLTEIRRVYVQDGKVIKNANVNITGLAATNAETDTYCTDQKELFGAVNDFEAKGGMAQMGRALGRGMVLIFSIWDDAGSGMQWLDGTSGTGAGSVRGSCSATSGDAAMIQSMYPNAAVTFSNVKTGDIGSTYAEARNATLSWKGKRA</sequence>
<proteinExistence type="inferred from homology"/>
<dbReference type="PRINTS" id="PR00734">
    <property type="entry name" value="GLHYDRLASE7"/>
</dbReference>
<dbReference type="AlphaFoldDB" id="A0A8T9C3D3"/>
<evidence type="ECO:0000256" key="2">
    <source>
        <dbReference type="ARBA" id="ARBA00006044"/>
    </source>
</evidence>
<dbReference type="CDD" id="cd07999">
    <property type="entry name" value="GH7_CBH_EG"/>
    <property type="match status" value="1"/>
</dbReference>
<keyword evidence="6" id="KW-0119">Carbohydrate metabolism</keyword>
<dbReference type="EMBL" id="QGMK01000758">
    <property type="protein sequence ID" value="TVY78471.1"/>
    <property type="molecule type" value="Genomic_DNA"/>
</dbReference>
<evidence type="ECO:0000256" key="10">
    <source>
        <dbReference type="SAM" id="SignalP"/>
    </source>
</evidence>
<keyword evidence="5" id="KW-0325">Glycoprotein</keyword>
<dbReference type="InterPro" id="IPR013320">
    <property type="entry name" value="ConA-like_dom_sf"/>
</dbReference>
<evidence type="ECO:0000256" key="7">
    <source>
        <dbReference type="ARBA" id="ARBA00023295"/>
    </source>
</evidence>
<dbReference type="GO" id="GO:0030245">
    <property type="term" value="P:cellulose catabolic process"/>
    <property type="evidence" value="ECO:0007669"/>
    <property type="project" value="UniProtKB-KW"/>
</dbReference>
<evidence type="ECO:0000256" key="6">
    <source>
        <dbReference type="ARBA" id="ARBA00023277"/>
    </source>
</evidence>
<accession>A0A8T9C3D3</accession>
<feature type="signal peptide" evidence="10">
    <location>
        <begin position="1"/>
        <end position="20"/>
    </location>
</feature>
<organism evidence="11 12">
    <name type="scientific">Lachnellula suecica</name>
    <dbReference type="NCBI Taxonomy" id="602035"/>
    <lineage>
        <taxon>Eukaryota</taxon>
        <taxon>Fungi</taxon>
        <taxon>Dikarya</taxon>
        <taxon>Ascomycota</taxon>
        <taxon>Pezizomycotina</taxon>
        <taxon>Leotiomycetes</taxon>
        <taxon>Helotiales</taxon>
        <taxon>Lachnaceae</taxon>
        <taxon>Lachnellula</taxon>
    </lineage>
</organism>
<evidence type="ECO:0000256" key="4">
    <source>
        <dbReference type="ARBA" id="ARBA00023001"/>
    </source>
</evidence>
<dbReference type="SUPFAM" id="SSF49899">
    <property type="entry name" value="Concanavalin A-like lectins/glucanases"/>
    <property type="match status" value="1"/>
</dbReference>
<feature type="chain" id="PRO_5035928459" description="Glucanase" evidence="10">
    <location>
        <begin position="21"/>
        <end position="449"/>
    </location>
</feature>
<evidence type="ECO:0000313" key="12">
    <source>
        <dbReference type="Proteomes" id="UP000469558"/>
    </source>
</evidence>
<protein>
    <recommendedName>
        <fullName evidence="9">Glucanase</fullName>
        <ecNumber evidence="9">3.2.1.-</ecNumber>
    </recommendedName>
</protein>
<dbReference type="PANTHER" id="PTHR33753">
    <property type="entry name" value="1,4-BETA-D-GLUCAN CELLOBIOHYDROLASE B"/>
    <property type="match status" value="1"/>
</dbReference>
<dbReference type="Proteomes" id="UP000469558">
    <property type="component" value="Unassembled WGS sequence"/>
</dbReference>
<keyword evidence="7 9" id="KW-0326">Glycosidase</keyword>
<name>A0A8T9C3D3_9HELO</name>
<comment type="catalytic activity">
    <reaction evidence="1">
        <text>Endohydrolysis of (1-&gt;4)-beta-D-glucosidic linkages in cellulose, lichenin and cereal beta-D-glucans.</text>
        <dbReference type="EC" id="3.2.1.4"/>
    </reaction>
</comment>
<evidence type="ECO:0000256" key="5">
    <source>
        <dbReference type="ARBA" id="ARBA00023180"/>
    </source>
</evidence>
<dbReference type="InterPro" id="IPR001722">
    <property type="entry name" value="Glyco_hydro_7"/>
</dbReference>
<dbReference type="Pfam" id="PF00840">
    <property type="entry name" value="Glyco_hydro_7"/>
    <property type="match status" value="1"/>
</dbReference>
<comment type="similarity">
    <text evidence="2 9">Belongs to the glycosyl hydrolase 7 (cellulase C) family.</text>
</comment>
<reference evidence="11 12" key="1">
    <citation type="submission" date="2018-05" db="EMBL/GenBank/DDBJ databases">
        <title>Genome sequencing and assembly of the regulated plant pathogen Lachnellula willkommii and related sister species for the development of diagnostic species identification markers.</title>
        <authorList>
            <person name="Giroux E."/>
            <person name="Bilodeau G."/>
        </authorList>
    </citation>
    <scope>NUCLEOTIDE SEQUENCE [LARGE SCALE GENOMIC DNA]</scope>
    <source>
        <strain evidence="11 12">CBS 268.59</strain>
    </source>
</reference>
<dbReference type="OrthoDB" id="412382at2759"/>
<keyword evidence="8 9" id="KW-0624">Polysaccharide degradation</keyword>
<dbReference type="PANTHER" id="PTHR33753:SF1">
    <property type="entry name" value="ENDO-BETA-1,4-GLUCANASE CELB"/>
    <property type="match status" value="1"/>
</dbReference>
<dbReference type="InterPro" id="IPR037019">
    <property type="entry name" value="Glyco_hydro_7_sf"/>
</dbReference>
<dbReference type="EC" id="3.2.1.-" evidence="9"/>
<gene>
    <name evidence="11" type="primary">CBH1</name>
    <name evidence="11" type="ORF">LSUE1_G006574</name>
</gene>
<dbReference type="Gene3D" id="2.70.100.10">
    <property type="entry name" value="Glycoside hydrolase, family 7, domain"/>
    <property type="match status" value="1"/>
</dbReference>
<evidence type="ECO:0000256" key="3">
    <source>
        <dbReference type="ARBA" id="ARBA00022801"/>
    </source>
</evidence>
<evidence type="ECO:0000256" key="9">
    <source>
        <dbReference type="RuleBase" id="RU361164"/>
    </source>
</evidence>